<accession>A0A2P7SG36</accession>
<dbReference type="RefSeq" id="WP_106723738.1">
    <property type="nucleotide sequence ID" value="NZ_PXYL01000004.1"/>
</dbReference>
<reference evidence="2 3" key="1">
    <citation type="submission" date="2018-03" db="EMBL/GenBank/DDBJ databases">
        <title>The draft genome of Mesorhizobium soli JCM 19897.</title>
        <authorList>
            <person name="Li L."/>
            <person name="Liu L."/>
            <person name="Liang L."/>
            <person name="Wang T."/>
            <person name="Zhang X."/>
        </authorList>
    </citation>
    <scope>NUCLEOTIDE SEQUENCE [LARGE SCALE GENOMIC DNA]</scope>
    <source>
        <strain evidence="2 3">JCM 19897</strain>
    </source>
</reference>
<evidence type="ECO:0000256" key="1">
    <source>
        <dbReference type="SAM" id="SignalP"/>
    </source>
</evidence>
<dbReference type="EMBL" id="PXYL01000004">
    <property type="protein sequence ID" value="PSJ61311.1"/>
    <property type="molecule type" value="Genomic_DNA"/>
</dbReference>
<dbReference type="Proteomes" id="UP000240653">
    <property type="component" value="Unassembled WGS sequence"/>
</dbReference>
<keyword evidence="3" id="KW-1185">Reference proteome</keyword>
<sequence length="63" mass="6381">MKKAAAILRLLPRAALILTLLAAPVFAVPAVRGSAGPTIEAPAQKNSGAGFVLLLSLQRTSGT</sequence>
<organism evidence="2 3">
    <name type="scientific">Pseudaminobacter soli</name>
    <name type="common">ex Li et al. 2025</name>
    <dbReference type="NCBI Taxonomy" id="1295366"/>
    <lineage>
        <taxon>Bacteria</taxon>
        <taxon>Pseudomonadati</taxon>
        <taxon>Pseudomonadota</taxon>
        <taxon>Alphaproteobacteria</taxon>
        <taxon>Hyphomicrobiales</taxon>
        <taxon>Phyllobacteriaceae</taxon>
        <taxon>Pseudaminobacter</taxon>
    </lineage>
</organism>
<comment type="caution">
    <text evidence="2">The sequence shown here is derived from an EMBL/GenBank/DDBJ whole genome shotgun (WGS) entry which is preliminary data.</text>
</comment>
<keyword evidence="1" id="KW-0732">Signal</keyword>
<evidence type="ECO:0000313" key="3">
    <source>
        <dbReference type="Proteomes" id="UP000240653"/>
    </source>
</evidence>
<gene>
    <name evidence="2" type="ORF">C7I85_09540</name>
</gene>
<feature type="signal peptide" evidence="1">
    <location>
        <begin position="1"/>
        <end position="27"/>
    </location>
</feature>
<proteinExistence type="predicted"/>
<feature type="chain" id="PRO_5015203909" evidence="1">
    <location>
        <begin position="28"/>
        <end position="63"/>
    </location>
</feature>
<name>A0A2P7SG36_9HYPH</name>
<evidence type="ECO:0000313" key="2">
    <source>
        <dbReference type="EMBL" id="PSJ61311.1"/>
    </source>
</evidence>
<protein>
    <submittedName>
        <fullName evidence="2">Uncharacterized protein</fullName>
    </submittedName>
</protein>
<dbReference type="AlphaFoldDB" id="A0A2P7SG36"/>